<sequence length="321" mass="36856">MSTFLKQLILIASILQVRGFPLDREENLMECHWNGSYTEDSLSNGRPLIIWTNLTQLPDIPSKITQTLTISSGVNKTHHRLVAKQCVWEGDELLLPELLPVNSALNPEPSLLRGVKEALQEANRASSVRLNPVVMRKQIISHTTIKPDLNLQDQSTLMQLKTRVDYGGLNVSTGSKIDSLLRQNRAELTNRYKEELSDLSTFTRSIPDTDPKIRIRRSVQFDDPEWTSVVNRRERLLKYHQAIRDKSEELTLLSFLGSKKVFPECNPNGSLNLVITCLDKIKYFIDDTESLFWIYQVGSNIIDKILKHKIELQFYQNILEN</sequence>
<dbReference type="GeneID" id="17312461"/>
<dbReference type="EMBL" id="GQ410979">
    <property type="protein sequence ID" value="ACU65441.1"/>
    <property type="molecule type" value="Viral_cRNA"/>
</dbReference>
<proteinExistence type="predicted"/>
<name>C8CJE8_9RHAB</name>
<reference evidence="1 2" key="1">
    <citation type="journal article" date="2010" name="Proc. R. Soc. B">
        <title>Sigma viruses from three species of Drosophila form a major new clade in the rhabdovirus phylogeny.</title>
        <authorList>
            <person name="Longdon B."/>
            <person name="Obbard D.J."/>
            <person name="Jiggins F.M."/>
        </authorList>
    </citation>
    <scope>NUCLEOTIDE SEQUENCE [LARGE SCALE GENOMIC DNA]</scope>
    <source>
        <strain evidence="1">10A</strain>
    </source>
</reference>
<accession>C8CJE8</accession>
<protein>
    <submittedName>
        <fullName evidence="1">Uncharacterized protein</fullName>
    </submittedName>
</protein>
<dbReference type="KEGG" id="vg:17312461"/>
<dbReference type="RefSeq" id="YP_008686598.1">
    <property type="nucleotide sequence ID" value="NC_022580.1"/>
</dbReference>
<organism evidence="1 2">
    <name type="scientific">Drosophila obscura sigmavirus</name>
    <dbReference type="NCBI Taxonomy" id="948741"/>
    <lineage>
        <taxon>Viruses</taxon>
        <taxon>Riboviria</taxon>
        <taxon>Orthornavirae</taxon>
        <taxon>Negarnaviricota</taxon>
        <taxon>Haploviricotina</taxon>
        <taxon>Monjiviricetes</taxon>
        <taxon>Mononegavirales</taxon>
        <taxon>Rhabdoviridae</taxon>
        <taxon>Alpharhabdovirinae</taxon>
        <taxon>Sigmavirus</taxon>
        <taxon>Sigmavirus obscura</taxon>
    </lineage>
</organism>
<dbReference type="Proteomes" id="UP000109622">
    <property type="component" value="Segment"/>
</dbReference>
<gene>
    <name evidence="1" type="primary">X</name>
</gene>
<evidence type="ECO:0000313" key="2">
    <source>
        <dbReference type="Proteomes" id="UP000109622"/>
    </source>
</evidence>
<evidence type="ECO:0000313" key="1">
    <source>
        <dbReference type="EMBL" id="ACU65441.1"/>
    </source>
</evidence>
<keyword evidence="2" id="KW-1185">Reference proteome</keyword>